<feature type="domain" description="AMIN-like" evidence="2">
    <location>
        <begin position="89"/>
        <end position="220"/>
    </location>
</feature>
<protein>
    <recommendedName>
        <fullName evidence="2">AMIN-like domain-containing protein</fullName>
    </recommendedName>
</protein>
<dbReference type="AlphaFoldDB" id="A0A1C4YGF1"/>
<dbReference type="InterPro" id="IPR056303">
    <property type="entry name" value="AMIN-like"/>
</dbReference>
<sequence>MRITSALTAVAVVLAGLVAGVGSSSAAGSSAAGSSAAGSSAAGSSAAGSSAAGSSAAGSSAAGSSSAAAYCGITWGSAERSAGALSDAPLTEVRTGRHDCYDRVVFEFAGPVDGYAVGYGETWTEGEGLALSPYTAGGALLRVSLRAPAYDDARQGTVPYAVGEHIANLLRYPTVRDIVFGGSFEGYSTFAVGVRARLPFRVLVLTGPGTHSRIVLDVAHQW</sequence>
<evidence type="ECO:0000256" key="1">
    <source>
        <dbReference type="SAM" id="SignalP"/>
    </source>
</evidence>
<name>A0A1C4YGF1_9ACTN</name>
<accession>A0A1C4YGF1</accession>
<dbReference type="EMBL" id="LT607409">
    <property type="protein sequence ID" value="SCF19793.1"/>
    <property type="molecule type" value="Genomic_DNA"/>
</dbReference>
<gene>
    <name evidence="3" type="ORF">GA0070612_4716</name>
</gene>
<feature type="signal peptide" evidence="1">
    <location>
        <begin position="1"/>
        <end position="26"/>
    </location>
</feature>
<evidence type="ECO:0000313" key="3">
    <source>
        <dbReference type="EMBL" id="SCF19793.1"/>
    </source>
</evidence>
<proteinExistence type="predicted"/>
<dbReference type="Pfam" id="PF24837">
    <property type="entry name" value="AMIN-like"/>
    <property type="match status" value="1"/>
</dbReference>
<evidence type="ECO:0000259" key="2">
    <source>
        <dbReference type="Pfam" id="PF24837"/>
    </source>
</evidence>
<dbReference type="RefSeq" id="WP_231924306.1">
    <property type="nucleotide sequence ID" value="NZ_LT607409.1"/>
</dbReference>
<keyword evidence="1" id="KW-0732">Signal</keyword>
<dbReference type="Proteomes" id="UP000198224">
    <property type="component" value="Chromosome I"/>
</dbReference>
<organism evidence="3 4">
    <name type="scientific">Micromonospora chokoriensis</name>
    <dbReference type="NCBI Taxonomy" id="356851"/>
    <lineage>
        <taxon>Bacteria</taxon>
        <taxon>Bacillati</taxon>
        <taxon>Actinomycetota</taxon>
        <taxon>Actinomycetes</taxon>
        <taxon>Micromonosporales</taxon>
        <taxon>Micromonosporaceae</taxon>
        <taxon>Micromonospora</taxon>
    </lineage>
</organism>
<feature type="chain" id="PRO_5008709159" description="AMIN-like domain-containing protein" evidence="1">
    <location>
        <begin position="27"/>
        <end position="222"/>
    </location>
</feature>
<keyword evidence="4" id="KW-1185">Reference proteome</keyword>
<evidence type="ECO:0000313" key="4">
    <source>
        <dbReference type="Proteomes" id="UP000198224"/>
    </source>
</evidence>
<reference evidence="4" key="1">
    <citation type="submission" date="2016-06" db="EMBL/GenBank/DDBJ databases">
        <authorList>
            <person name="Varghese N."/>
            <person name="Submissions Spin"/>
        </authorList>
    </citation>
    <scope>NUCLEOTIDE SEQUENCE [LARGE SCALE GENOMIC DNA]</scope>
    <source>
        <strain evidence="4">DSM 45160</strain>
    </source>
</reference>